<dbReference type="AlphaFoldDB" id="A0A518GD79"/>
<name>A0A518GD79_9BACT</name>
<evidence type="ECO:0000313" key="2">
    <source>
        <dbReference type="Proteomes" id="UP000318017"/>
    </source>
</evidence>
<proteinExistence type="predicted"/>
<protein>
    <submittedName>
        <fullName evidence="1">Uncharacterized protein</fullName>
    </submittedName>
</protein>
<dbReference type="EMBL" id="CP036298">
    <property type="protein sequence ID" value="QDV26551.1"/>
    <property type="molecule type" value="Genomic_DNA"/>
</dbReference>
<reference evidence="1 2" key="1">
    <citation type="submission" date="2019-02" db="EMBL/GenBank/DDBJ databases">
        <title>Deep-cultivation of Planctomycetes and their phenomic and genomic characterization uncovers novel biology.</title>
        <authorList>
            <person name="Wiegand S."/>
            <person name="Jogler M."/>
            <person name="Boedeker C."/>
            <person name="Pinto D."/>
            <person name="Vollmers J."/>
            <person name="Rivas-Marin E."/>
            <person name="Kohn T."/>
            <person name="Peeters S.H."/>
            <person name="Heuer A."/>
            <person name="Rast P."/>
            <person name="Oberbeckmann S."/>
            <person name="Bunk B."/>
            <person name="Jeske O."/>
            <person name="Meyerdierks A."/>
            <person name="Storesund J.E."/>
            <person name="Kallscheuer N."/>
            <person name="Luecker S."/>
            <person name="Lage O.M."/>
            <person name="Pohl T."/>
            <person name="Merkel B.J."/>
            <person name="Hornburger P."/>
            <person name="Mueller R.-W."/>
            <person name="Bruemmer F."/>
            <person name="Labrenz M."/>
            <person name="Spormann A.M."/>
            <person name="Op den Camp H."/>
            <person name="Overmann J."/>
            <person name="Amann R."/>
            <person name="Jetten M.S.M."/>
            <person name="Mascher T."/>
            <person name="Medema M.H."/>
            <person name="Devos D.P."/>
            <person name="Kaster A.-K."/>
            <person name="Ovreas L."/>
            <person name="Rohde M."/>
            <person name="Galperin M.Y."/>
            <person name="Jogler C."/>
        </authorList>
    </citation>
    <scope>NUCLEOTIDE SEQUENCE [LARGE SCALE GENOMIC DNA]</scope>
    <source>
        <strain evidence="1 2">Q31a</strain>
    </source>
</reference>
<keyword evidence="2" id="KW-1185">Reference proteome</keyword>
<organism evidence="1 2">
    <name type="scientific">Aureliella helgolandensis</name>
    <dbReference type="NCBI Taxonomy" id="2527968"/>
    <lineage>
        <taxon>Bacteria</taxon>
        <taxon>Pseudomonadati</taxon>
        <taxon>Planctomycetota</taxon>
        <taxon>Planctomycetia</taxon>
        <taxon>Pirellulales</taxon>
        <taxon>Pirellulaceae</taxon>
        <taxon>Aureliella</taxon>
    </lineage>
</organism>
<sequence>MRLILGVRLQVSILAQVHIAGTRRLLGGANMVRLPNR</sequence>
<gene>
    <name evidence="1" type="ORF">Q31a_49250</name>
</gene>
<accession>A0A518GD79</accession>
<dbReference type="KEGG" id="ahel:Q31a_49250"/>
<evidence type="ECO:0000313" key="1">
    <source>
        <dbReference type="EMBL" id="QDV26551.1"/>
    </source>
</evidence>
<dbReference type="Proteomes" id="UP000318017">
    <property type="component" value="Chromosome"/>
</dbReference>